<dbReference type="Pfam" id="PF02536">
    <property type="entry name" value="mTERF"/>
    <property type="match status" value="1"/>
</dbReference>
<organism evidence="4 5">
    <name type="scientific">Malus domestica</name>
    <name type="common">Apple</name>
    <name type="synonym">Pyrus malus</name>
    <dbReference type="NCBI Taxonomy" id="3750"/>
    <lineage>
        <taxon>Eukaryota</taxon>
        <taxon>Viridiplantae</taxon>
        <taxon>Streptophyta</taxon>
        <taxon>Embryophyta</taxon>
        <taxon>Tracheophyta</taxon>
        <taxon>Spermatophyta</taxon>
        <taxon>Magnoliopsida</taxon>
        <taxon>eudicotyledons</taxon>
        <taxon>Gunneridae</taxon>
        <taxon>Pentapetalae</taxon>
        <taxon>rosids</taxon>
        <taxon>fabids</taxon>
        <taxon>Rosales</taxon>
        <taxon>Rosaceae</taxon>
        <taxon>Amygdaloideae</taxon>
        <taxon>Maleae</taxon>
        <taxon>Malus</taxon>
    </lineage>
</organism>
<dbReference type="InterPro" id="IPR038538">
    <property type="entry name" value="MTERF_sf"/>
</dbReference>
<name>A0A498IZY0_MALDO</name>
<evidence type="ECO:0000256" key="3">
    <source>
        <dbReference type="ARBA" id="ARBA00022946"/>
    </source>
</evidence>
<keyword evidence="3" id="KW-0809">Transit peptide</keyword>
<keyword evidence="2" id="KW-0805">Transcription regulation</keyword>
<evidence type="ECO:0000313" key="4">
    <source>
        <dbReference type="EMBL" id="RXH88989.1"/>
    </source>
</evidence>
<dbReference type="GO" id="GO:0006353">
    <property type="term" value="P:DNA-templated transcription termination"/>
    <property type="evidence" value="ECO:0007669"/>
    <property type="project" value="UniProtKB-KW"/>
</dbReference>
<gene>
    <name evidence="4" type="ORF">DVH24_000588</name>
</gene>
<dbReference type="GO" id="GO:0003676">
    <property type="term" value="F:nucleic acid binding"/>
    <property type="evidence" value="ECO:0007669"/>
    <property type="project" value="InterPro"/>
</dbReference>
<dbReference type="AlphaFoldDB" id="A0A498IZY0"/>
<sequence length="445" mass="50519">MWGEWEKEGRELGAFKGKVRYLAIEKGDNGKVAFLEGVVGLNLSSAMNVARHLSAETLPGLGSLRRLNYVKKIFFSDSSDGGFTGKNARRMMMHLSIPIDDDLQQTLSFFLKGLIVARCRGLDMLGSGDAAVRCLIESFPLYAQKHYVTYRTPNSPKQMLVPKLSVGRAIRSWPHILGCSTSMLKLMVEEIGELGIRNKKLGQKSLDIDTEPQEFLQKILVWLFHEFPFYVEDEIPKEFVVSFVEGLEFDKEIVGSIMGRCPKIFAASIGKTLKVKLEFLASIGVSEPHLPQVIKKYPELLVSDTDRTLLPRMKYLMKKGLSWRGIAFMVRKFSPLLGYSIEDVLSPKLEFLVNTMEKPVTDLVEYPRTSRIKPRYWVLKGRNIEFSLRDMLARNDEEFAEVYMGVGSLRDIERSLSSVLTKLYSNLQEQGLKLERKQVGTVLTN</sequence>
<keyword evidence="2" id="KW-0806">Transcription termination</keyword>
<keyword evidence="5" id="KW-1185">Reference proteome</keyword>
<protein>
    <submittedName>
        <fullName evidence="4">Uncharacterized protein</fullName>
    </submittedName>
</protein>
<dbReference type="Proteomes" id="UP000290289">
    <property type="component" value="Chromosome 9"/>
</dbReference>
<dbReference type="EMBL" id="RDQH01000335">
    <property type="protein sequence ID" value="RXH88989.1"/>
    <property type="molecule type" value="Genomic_DNA"/>
</dbReference>
<evidence type="ECO:0000256" key="1">
    <source>
        <dbReference type="ARBA" id="ARBA00007692"/>
    </source>
</evidence>
<comment type="similarity">
    <text evidence="1">Belongs to the mTERF family.</text>
</comment>
<reference evidence="4 5" key="1">
    <citation type="submission" date="2018-10" db="EMBL/GenBank/DDBJ databases">
        <title>A high-quality apple genome assembly.</title>
        <authorList>
            <person name="Hu J."/>
        </authorList>
    </citation>
    <scope>NUCLEOTIDE SEQUENCE [LARGE SCALE GENOMIC DNA]</scope>
    <source>
        <strain evidence="5">cv. HFTH1</strain>
        <tissue evidence="4">Young leaf</tissue>
    </source>
</reference>
<evidence type="ECO:0000313" key="5">
    <source>
        <dbReference type="Proteomes" id="UP000290289"/>
    </source>
</evidence>
<proteinExistence type="inferred from homology"/>
<accession>A0A498IZY0</accession>
<dbReference type="InterPro" id="IPR003690">
    <property type="entry name" value="MTERF"/>
</dbReference>
<dbReference type="Gene3D" id="1.25.70.10">
    <property type="entry name" value="Transcription termination factor 3, mitochondrial"/>
    <property type="match status" value="1"/>
</dbReference>
<dbReference type="PANTHER" id="PTHR13068:SF3">
    <property type="entry name" value="MITOCHONDRIAL TRANSCRIPTION TERMINATION FACTOR FAMILY PROTEIN"/>
    <property type="match status" value="1"/>
</dbReference>
<evidence type="ECO:0000256" key="2">
    <source>
        <dbReference type="ARBA" id="ARBA00022472"/>
    </source>
</evidence>
<keyword evidence="2" id="KW-0804">Transcription</keyword>
<comment type="caution">
    <text evidence="4">The sequence shown here is derived from an EMBL/GenBank/DDBJ whole genome shotgun (WGS) entry which is preliminary data.</text>
</comment>
<dbReference type="PANTHER" id="PTHR13068">
    <property type="entry name" value="CGI-12 PROTEIN-RELATED"/>
    <property type="match status" value="1"/>
</dbReference>
<dbReference type="SMART" id="SM00733">
    <property type="entry name" value="Mterf"/>
    <property type="match status" value="4"/>
</dbReference>